<accession>A0ABP1AJB3</accession>
<sequence length="157" mass="18074">METNKIAYVRKGAGDDWFVDPIHRKAKLVKKWVCNRAPSQITVAEFVLEQKEGIRPPGSSGPPWWTAWWETNIDSMEKRLVIVAVGQRHRNYFVRGGGLPLVGNNRDVEVLRQQNNNQNIHQIKASPDEHVEVKEIRDGLLNLKSSRRPPFWSKLSL</sequence>
<dbReference type="Proteomes" id="UP001497522">
    <property type="component" value="Chromosome 13"/>
</dbReference>
<evidence type="ECO:0000313" key="2">
    <source>
        <dbReference type="Proteomes" id="UP001497522"/>
    </source>
</evidence>
<dbReference type="EMBL" id="OZ023714">
    <property type="protein sequence ID" value="CAK9862632.1"/>
    <property type="molecule type" value="Genomic_DNA"/>
</dbReference>
<name>A0ABP1AJB3_9BRYO</name>
<protein>
    <submittedName>
        <fullName evidence="1">Uncharacterized protein</fullName>
    </submittedName>
</protein>
<proteinExistence type="predicted"/>
<reference evidence="1" key="1">
    <citation type="submission" date="2024-03" db="EMBL/GenBank/DDBJ databases">
        <authorList>
            <consortium name="ELIXIR-Norway"/>
            <consortium name="Elixir Norway"/>
        </authorList>
    </citation>
    <scope>NUCLEOTIDE SEQUENCE</scope>
</reference>
<organism evidence="1 2">
    <name type="scientific">Sphagnum jensenii</name>
    <dbReference type="NCBI Taxonomy" id="128206"/>
    <lineage>
        <taxon>Eukaryota</taxon>
        <taxon>Viridiplantae</taxon>
        <taxon>Streptophyta</taxon>
        <taxon>Embryophyta</taxon>
        <taxon>Bryophyta</taxon>
        <taxon>Sphagnophytina</taxon>
        <taxon>Sphagnopsida</taxon>
        <taxon>Sphagnales</taxon>
        <taxon>Sphagnaceae</taxon>
        <taxon>Sphagnum</taxon>
    </lineage>
</organism>
<gene>
    <name evidence="1" type="ORF">CSSPJE1EN2_LOCUS5627</name>
</gene>
<keyword evidence="2" id="KW-1185">Reference proteome</keyword>
<evidence type="ECO:0000313" key="1">
    <source>
        <dbReference type="EMBL" id="CAK9862632.1"/>
    </source>
</evidence>